<gene>
    <name evidence="3" type="primary">hda</name>
    <name evidence="3" type="ORF">O6P33_06925</name>
</gene>
<proteinExistence type="predicted"/>
<dbReference type="KEGG" id="dce:O6P33_06925"/>
<protein>
    <submittedName>
        <fullName evidence="3">DnaA regulatory inactivator Hda</fullName>
    </submittedName>
</protein>
<feature type="domain" description="Chromosomal replication initiator protein DnaA ATPAse" evidence="1">
    <location>
        <begin position="16"/>
        <end position="160"/>
    </location>
</feature>
<reference evidence="3 4" key="1">
    <citation type="submission" date="2022-12" db="EMBL/GenBank/DDBJ databases">
        <title>Coexistence and Characterization of a Novel Tigecycline Resistance gene tet(X) variant and blaNDM-1 in a Pseudomonas caeni Isolate of Chicken Origin.</title>
        <authorList>
            <person name="Lu X."/>
            <person name="Zhang L."/>
            <person name="Li R."/>
            <person name="Wang Z."/>
        </authorList>
    </citation>
    <scope>NUCLEOTIDE SEQUENCE [LARGE SCALE GENOMIC DNA]</scope>
    <source>
        <strain evidence="3 4">CE14</strain>
    </source>
</reference>
<dbReference type="InterPro" id="IPR027417">
    <property type="entry name" value="P-loop_NTPase"/>
</dbReference>
<dbReference type="InterPro" id="IPR013317">
    <property type="entry name" value="DnaA_dom"/>
</dbReference>
<dbReference type="InterPro" id="IPR055199">
    <property type="entry name" value="Hda_lid"/>
</dbReference>
<dbReference type="RefSeq" id="WP_269817068.1">
    <property type="nucleotide sequence ID" value="NZ_CP114976.1"/>
</dbReference>
<organism evidence="3 4">
    <name type="scientific">Denitrificimonas caeni</name>
    <dbReference type="NCBI Taxonomy" id="521720"/>
    <lineage>
        <taxon>Bacteria</taxon>
        <taxon>Pseudomonadati</taxon>
        <taxon>Pseudomonadota</taxon>
        <taxon>Gammaproteobacteria</taxon>
        <taxon>Pseudomonadales</taxon>
        <taxon>Pseudomonadaceae</taxon>
        <taxon>Denitrificimonas</taxon>
    </lineage>
</organism>
<evidence type="ECO:0000259" key="2">
    <source>
        <dbReference type="Pfam" id="PF22688"/>
    </source>
</evidence>
<dbReference type="PANTHER" id="PTHR30050:SF5">
    <property type="entry name" value="DNAA REGULATORY INACTIVATOR HDA"/>
    <property type="match status" value="1"/>
</dbReference>
<evidence type="ECO:0000259" key="1">
    <source>
        <dbReference type="Pfam" id="PF00308"/>
    </source>
</evidence>
<sequence length="234" mass="26285">MKPTQLSLSMRLRDDATFANYYPGANAGTLGYVEHACETENQWLDSVLYLWGSAGVGRSHLLQAACLRVEERGGRALYLPLAELAHHGPQLLDNVEFCDLVCLDDIQAVLGQPHWEEALFHAFNRLRDAGKQLLIAAHAPPRELSIKLPDLQSRLSIALVFQLHELSDDDKLRALQLRASRRGLRLSDEVGRFILARSVRSTTVLFDTLEQLDHASLQAQRKLTIPFLKEALGW</sequence>
<dbReference type="Proteomes" id="UP001212189">
    <property type="component" value="Chromosome"/>
</dbReference>
<dbReference type="NCBIfam" id="TIGR03420">
    <property type="entry name" value="DnaA_homol_Hda"/>
    <property type="match status" value="1"/>
</dbReference>
<dbReference type="Gene3D" id="1.10.8.60">
    <property type="match status" value="1"/>
</dbReference>
<dbReference type="AlphaFoldDB" id="A0AAE9VLG7"/>
<dbReference type="Pfam" id="PF22688">
    <property type="entry name" value="Hda_lid"/>
    <property type="match status" value="1"/>
</dbReference>
<dbReference type="SUPFAM" id="SSF52540">
    <property type="entry name" value="P-loop containing nucleoside triphosphate hydrolases"/>
    <property type="match status" value="1"/>
</dbReference>
<dbReference type="Gene3D" id="3.40.50.300">
    <property type="entry name" value="P-loop containing nucleotide triphosphate hydrolases"/>
    <property type="match status" value="1"/>
</dbReference>
<feature type="domain" description="Hda lid" evidence="2">
    <location>
        <begin position="168"/>
        <end position="232"/>
    </location>
</feature>
<evidence type="ECO:0000313" key="4">
    <source>
        <dbReference type="Proteomes" id="UP001212189"/>
    </source>
</evidence>
<dbReference type="PANTHER" id="PTHR30050">
    <property type="entry name" value="CHROMOSOMAL REPLICATION INITIATOR PROTEIN DNAA"/>
    <property type="match status" value="1"/>
</dbReference>
<dbReference type="Pfam" id="PF00308">
    <property type="entry name" value="Bac_DnaA"/>
    <property type="match status" value="1"/>
</dbReference>
<dbReference type="EMBL" id="CP114976">
    <property type="protein sequence ID" value="WBE24127.1"/>
    <property type="molecule type" value="Genomic_DNA"/>
</dbReference>
<name>A0AAE9VLG7_9GAMM</name>
<dbReference type="GO" id="GO:0032297">
    <property type="term" value="P:negative regulation of DNA-templated DNA replication initiation"/>
    <property type="evidence" value="ECO:0007669"/>
    <property type="project" value="InterPro"/>
</dbReference>
<dbReference type="GO" id="GO:0006270">
    <property type="term" value="P:DNA replication initiation"/>
    <property type="evidence" value="ECO:0007669"/>
    <property type="project" value="TreeGrafter"/>
</dbReference>
<keyword evidence="4" id="KW-1185">Reference proteome</keyword>
<accession>A0AAE9VLG7</accession>
<evidence type="ECO:0000313" key="3">
    <source>
        <dbReference type="EMBL" id="WBE24127.1"/>
    </source>
</evidence>
<dbReference type="InterPro" id="IPR017788">
    <property type="entry name" value="Hda"/>
</dbReference>